<dbReference type="VEuPathDB" id="PlasmoDB:POWCR01_000150800"/>
<dbReference type="Proteomes" id="UP000242942">
    <property type="component" value="Unassembled WGS sequence"/>
</dbReference>
<name>A0A1D3JDB3_PLAOA</name>
<keyword evidence="1" id="KW-0812">Transmembrane</keyword>
<sequence>MPHYEFLNELPPYKFYKELNREENIQQYYDKCSLIKTYYPGSSDHLKLCGKLYRNLKILYDIQNEDIIQNKRCDYLNNWIYNEVIEKFGISDKYIYSNDIITYMTYNWYSSIRSADTLNKCFFKELIMNQQEFIKKKVSFDDTENYNSIKTKINNNDYKNSSNYLKYITEKEYLKSLIESECYCDNSSMFCIKFHKYNEENGKEKLCSLKCNEAITLHSPQEKIELQCTVSEKVEEGTRDEEELQSVDIDTLDNVTSSNPAGTIVALPIFFTFLCIFLLVFYLYKFTPYGLRLYEILQRKKKCSNNMHEENMNDFLKNPSASNRINSDNVRYNVYYQSLSDI</sequence>
<proteinExistence type="predicted"/>
<protein>
    <submittedName>
        <fullName evidence="2">PIR protein</fullName>
    </submittedName>
</protein>
<dbReference type="AlphaFoldDB" id="A0A1D3JDB3"/>
<dbReference type="OrthoDB" id="10315870at2759"/>
<evidence type="ECO:0000313" key="3">
    <source>
        <dbReference type="Proteomes" id="UP000242942"/>
    </source>
</evidence>
<accession>A0A1D3JDB3</accession>
<feature type="transmembrane region" description="Helical" evidence="1">
    <location>
        <begin position="264"/>
        <end position="284"/>
    </location>
</feature>
<dbReference type="Pfam" id="PF05795">
    <property type="entry name" value="Plasmodium_Vir"/>
    <property type="match status" value="1"/>
</dbReference>
<reference evidence="2 3" key="1">
    <citation type="submission" date="2016-06" db="EMBL/GenBank/DDBJ databases">
        <authorList>
            <consortium name="Pathogen Informatics"/>
        </authorList>
    </citation>
    <scope>NUCLEOTIDE SEQUENCE [LARGE SCALE GENOMIC DNA]</scope>
    <source>
        <strain evidence="2">PocGH01</strain>
    </source>
</reference>
<evidence type="ECO:0000256" key="1">
    <source>
        <dbReference type="SAM" id="Phobius"/>
    </source>
</evidence>
<keyword evidence="3" id="KW-1185">Reference proteome</keyword>
<keyword evidence="1" id="KW-0472">Membrane</keyword>
<dbReference type="VEuPathDB" id="PlasmoDB:PocGH01_00144600"/>
<keyword evidence="1" id="KW-1133">Transmembrane helix</keyword>
<gene>
    <name evidence="2" type="primary">PocGH01_00144600</name>
    <name evidence="2" type="ORF">POCGH01_00144600</name>
</gene>
<dbReference type="InterPro" id="IPR008780">
    <property type="entry name" value="Plasmodium_Vir"/>
</dbReference>
<organism evidence="2 3">
    <name type="scientific">Plasmodium ovale</name>
    <name type="common">malaria parasite P. ovale</name>
    <dbReference type="NCBI Taxonomy" id="36330"/>
    <lineage>
        <taxon>Eukaryota</taxon>
        <taxon>Sar</taxon>
        <taxon>Alveolata</taxon>
        <taxon>Apicomplexa</taxon>
        <taxon>Aconoidasida</taxon>
        <taxon>Haemosporida</taxon>
        <taxon>Plasmodiidae</taxon>
        <taxon>Plasmodium</taxon>
        <taxon>Plasmodium (Plasmodium)</taxon>
    </lineage>
</organism>
<evidence type="ECO:0000313" key="2">
    <source>
        <dbReference type="EMBL" id="SBT83737.1"/>
    </source>
</evidence>
<dbReference type="EMBL" id="FLRI01000195">
    <property type="protein sequence ID" value="SBT83737.1"/>
    <property type="molecule type" value="Genomic_DNA"/>
</dbReference>